<proteinExistence type="inferred from homology"/>
<organism evidence="7 8">
    <name type="scientific">Candida boidinii</name>
    <name type="common">Yeast</name>
    <dbReference type="NCBI Taxonomy" id="5477"/>
    <lineage>
        <taxon>Eukaryota</taxon>
        <taxon>Fungi</taxon>
        <taxon>Dikarya</taxon>
        <taxon>Ascomycota</taxon>
        <taxon>Saccharomycotina</taxon>
        <taxon>Pichiomycetes</taxon>
        <taxon>Pichiales</taxon>
        <taxon>Pichiaceae</taxon>
        <taxon>Ogataea</taxon>
        <taxon>Ogataea/Candida clade</taxon>
    </lineage>
</organism>
<dbReference type="GO" id="GO:0051026">
    <property type="term" value="P:chiasma assembly"/>
    <property type="evidence" value="ECO:0007669"/>
    <property type="project" value="TreeGrafter"/>
</dbReference>
<dbReference type="GO" id="GO:0006298">
    <property type="term" value="P:mismatch repair"/>
    <property type="evidence" value="ECO:0007669"/>
    <property type="project" value="InterPro"/>
</dbReference>
<accession>A0A9W6SVC7</accession>
<name>A0A9W6SVC7_CANBO</name>
<dbReference type="PIRSF" id="PIRSF005813">
    <property type="entry name" value="MSH2"/>
    <property type="match status" value="1"/>
</dbReference>
<dbReference type="PANTHER" id="PTHR11361:SF20">
    <property type="entry name" value="MUTS PROTEIN HOMOLOG 5"/>
    <property type="match status" value="1"/>
</dbReference>
<keyword evidence="8" id="KW-1185">Reference proteome</keyword>
<evidence type="ECO:0000313" key="8">
    <source>
        <dbReference type="Proteomes" id="UP001165120"/>
    </source>
</evidence>
<dbReference type="InterPro" id="IPR000432">
    <property type="entry name" value="DNA_mismatch_repair_MutS_C"/>
</dbReference>
<keyword evidence="2" id="KW-0547">Nucleotide-binding</keyword>
<dbReference type="GO" id="GO:0140664">
    <property type="term" value="F:ATP-dependent DNA damage sensor activity"/>
    <property type="evidence" value="ECO:0007669"/>
    <property type="project" value="InterPro"/>
</dbReference>
<dbReference type="Pfam" id="PF05192">
    <property type="entry name" value="MutS_III"/>
    <property type="match status" value="1"/>
</dbReference>
<dbReference type="InterPro" id="IPR011184">
    <property type="entry name" value="DNA_mismatch_repair_Msh2"/>
</dbReference>
<dbReference type="AlphaFoldDB" id="A0A9W6SVC7"/>
<comment type="similarity">
    <text evidence="1">Belongs to the DNA mismatch repair MutS family.</text>
</comment>
<evidence type="ECO:0000256" key="3">
    <source>
        <dbReference type="ARBA" id="ARBA00022840"/>
    </source>
</evidence>
<sequence length="796" mass="89848">MPMLTEDVSYEEKDHLESDTSNFFSRVLSLMGNTRYVFGVLIDMEEGIVKFLEPLRLGYDSDLILRREIFQFMPDIIVCNSKISIIFDRKISNVTQTDEDTKIKSLLEVKGNKEFQCRDGENFISSVMNKIRQNSLIDNIIYLELNSLRQSNFYKEYVTPGSGTNAVCLLTKFERVHFKNILSINFETFRALEIFEDNSTGQKGCTSLFNLLNQTSCKIGREKLHSAILRPTTDIKILKSRFDTIDIILKEISIKANENSIQSIIASCKSLPVITSTIKTFNTSLQRRPIWNKIRSYITKTTTIFECINASEELKGSIYFRNFLDVFDGPIMNSLLEMINSTIDWNTESLDPQTVSVVPEVDSQLAEYRATYNDMEIILDSAAKEISKKLNNVVAETITVAYIPQLGFLAALDSSGETNEFIDEDITSSWFEVFSTGSTKYFKNETVERLDSQFGDVYSLICDAEIDILNVLQDEILKHAGILLNIYNAIGDIDMMISLAKASLHLGFNRPTMVDEPILNICDMTHPFFKDSYVRNSLKLNNHSTDIGNSENIAVITGPNFSGKSTILKQCGVLVFLAHIGCFVPSTSAIIGITDAILTRMQNPEILDKPKSTFFSDCQQMSNCLNFSTQKSLLLIDEFGTGTDIYDGPALLISAINNLISREGSPRSIIATNFFEILKDENSFLEKKPLMYYMRTVLESVSSPKDISYLYQLSPGVTTTTFGIICAKHCGIPTDIIKRAQEIQETSEEYESAQTNAQEDMSHIEASIKLHLTQSIDFSSSADDLRREIQTRFKSK</sequence>
<dbReference type="EMBL" id="BSXN01000106">
    <property type="protein sequence ID" value="GME67137.1"/>
    <property type="molecule type" value="Genomic_DNA"/>
</dbReference>
<evidence type="ECO:0000256" key="2">
    <source>
        <dbReference type="ARBA" id="ARBA00022741"/>
    </source>
</evidence>
<gene>
    <name evidence="7" type="ORF">Cboi02_000056800</name>
</gene>
<evidence type="ECO:0000259" key="5">
    <source>
        <dbReference type="SMART" id="SM00533"/>
    </source>
</evidence>
<feature type="domain" description="DNA mismatch repair proteins mutS family" evidence="6">
    <location>
        <begin position="551"/>
        <end position="745"/>
    </location>
</feature>
<dbReference type="GO" id="GO:0030983">
    <property type="term" value="F:mismatched DNA binding"/>
    <property type="evidence" value="ECO:0007669"/>
    <property type="project" value="InterPro"/>
</dbReference>
<dbReference type="Pfam" id="PF00488">
    <property type="entry name" value="MutS_V"/>
    <property type="match status" value="1"/>
</dbReference>
<dbReference type="SUPFAM" id="SSF48334">
    <property type="entry name" value="DNA repair protein MutS, domain III"/>
    <property type="match status" value="1"/>
</dbReference>
<dbReference type="Gene3D" id="1.10.1420.10">
    <property type="match status" value="1"/>
</dbReference>
<dbReference type="PANTHER" id="PTHR11361">
    <property type="entry name" value="DNA MISMATCH REPAIR PROTEIN MUTS FAMILY MEMBER"/>
    <property type="match status" value="1"/>
</dbReference>
<keyword evidence="4" id="KW-0238">DNA-binding</keyword>
<evidence type="ECO:0000313" key="7">
    <source>
        <dbReference type="EMBL" id="GME67137.1"/>
    </source>
</evidence>
<reference evidence="7" key="1">
    <citation type="submission" date="2023-04" db="EMBL/GenBank/DDBJ databases">
        <title>Candida boidinii NBRC 10035.</title>
        <authorList>
            <person name="Ichikawa N."/>
            <person name="Sato H."/>
            <person name="Tonouchi N."/>
        </authorList>
    </citation>
    <scope>NUCLEOTIDE SEQUENCE</scope>
    <source>
        <strain evidence="7">NBRC 10035</strain>
    </source>
</reference>
<dbReference type="InterPro" id="IPR036187">
    <property type="entry name" value="DNA_mismatch_repair_MutS_sf"/>
</dbReference>
<keyword evidence="3" id="KW-0067">ATP-binding</keyword>
<dbReference type="GO" id="GO:0005634">
    <property type="term" value="C:nucleus"/>
    <property type="evidence" value="ECO:0007669"/>
    <property type="project" value="TreeGrafter"/>
</dbReference>
<dbReference type="InterPro" id="IPR027417">
    <property type="entry name" value="P-loop_NTPase"/>
</dbReference>
<dbReference type="InterPro" id="IPR045076">
    <property type="entry name" value="MutS"/>
</dbReference>
<feature type="domain" description="DNA mismatch repair protein MutS core" evidence="5">
    <location>
        <begin position="203"/>
        <end position="532"/>
    </location>
</feature>
<evidence type="ECO:0000259" key="6">
    <source>
        <dbReference type="SMART" id="SM00534"/>
    </source>
</evidence>
<dbReference type="SMART" id="SM00533">
    <property type="entry name" value="MUTSd"/>
    <property type="match status" value="1"/>
</dbReference>
<dbReference type="SMART" id="SM00534">
    <property type="entry name" value="MUTSac"/>
    <property type="match status" value="1"/>
</dbReference>
<dbReference type="SUPFAM" id="SSF52540">
    <property type="entry name" value="P-loop containing nucleoside triphosphate hydrolases"/>
    <property type="match status" value="1"/>
</dbReference>
<evidence type="ECO:0000256" key="4">
    <source>
        <dbReference type="ARBA" id="ARBA00023125"/>
    </source>
</evidence>
<protein>
    <submittedName>
        <fullName evidence="7">Unnamed protein product</fullName>
    </submittedName>
</protein>
<dbReference type="Gene3D" id="3.40.50.300">
    <property type="entry name" value="P-loop containing nucleotide triphosphate hydrolases"/>
    <property type="match status" value="1"/>
</dbReference>
<dbReference type="InterPro" id="IPR007696">
    <property type="entry name" value="DNA_mismatch_repair_MutS_core"/>
</dbReference>
<evidence type="ECO:0000256" key="1">
    <source>
        <dbReference type="ARBA" id="ARBA00006271"/>
    </source>
</evidence>
<dbReference type="Proteomes" id="UP001165120">
    <property type="component" value="Unassembled WGS sequence"/>
</dbReference>
<dbReference type="GO" id="GO:0005524">
    <property type="term" value="F:ATP binding"/>
    <property type="evidence" value="ECO:0007669"/>
    <property type="project" value="UniProtKB-KW"/>
</dbReference>
<comment type="caution">
    <text evidence="7">The sequence shown here is derived from an EMBL/GenBank/DDBJ whole genome shotgun (WGS) entry which is preliminary data.</text>
</comment>